<dbReference type="EMBL" id="CAJOBJ010213665">
    <property type="protein sequence ID" value="CAF5017139.1"/>
    <property type="molecule type" value="Genomic_DNA"/>
</dbReference>
<comment type="function">
    <text evidence="5">Subunit of the V1 complex of vacuolar(H+)-ATPase (V-ATPase), a multisubunit enzyme composed of a peripheral complex (V1) that hydrolyzes ATP and a membrane integral complex (V0) that translocates protons. V-ATPase is responsible for acidifying and maintaining the pH of intracellular compartments and in some cell types, is targeted to the plasma membrane, where it is responsible for acidifying the extracellular environment. Subunit C is necessary for the assembly of the catalytic sector of the enzyme and is likely to have a specific function in its catalytic activity.</text>
</comment>
<dbReference type="InterPro" id="IPR004907">
    <property type="entry name" value="ATPase_V1-cplx_csu"/>
</dbReference>
<evidence type="ECO:0000256" key="5">
    <source>
        <dbReference type="RuleBase" id="RU364010"/>
    </source>
</evidence>
<dbReference type="SUPFAM" id="SSF118203">
    <property type="entry name" value="Vacuolar ATP synthase subunit C"/>
    <property type="match status" value="1"/>
</dbReference>
<comment type="caution">
    <text evidence="6">The sequence shown here is derived from an EMBL/GenBank/DDBJ whole genome shotgun (WGS) entry which is preliminary data.</text>
</comment>
<gene>
    <name evidence="6" type="ORF">GIL414_LOCUS58185</name>
</gene>
<proteinExistence type="inferred from homology"/>
<dbReference type="GO" id="GO:0005765">
    <property type="term" value="C:lysosomal membrane"/>
    <property type="evidence" value="ECO:0007669"/>
    <property type="project" value="TreeGrafter"/>
</dbReference>
<evidence type="ECO:0000256" key="3">
    <source>
        <dbReference type="ARBA" id="ARBA00022781"/>
    </source>
</evidence>
<comment type="similarity">
    <text evidence="1 5">Belongs to the V-ATPase C subunit family.</text>
</comment>
<dbReference type="AlphaFoldDB" id="A0A8S3DNL1"/>
<dbReference type="InterPro" id="IPR036132">
    <property type="entry name" value="Vac_ATP_synth_c_sf"/>
</dbReference>
<keyword evidence="4 5" id="KW-0406">Ion transport</keyword>
<dbReference type="Pfam" id="PF03223">
    <property type="entry name" value="V-ATPase_C"/>
    <property type="match status" value="1"/>
</dbReference>
<comment type="subunit">
    <text evidence="5">V-ATPase is a heteromultimeric enzyme made up of two complexes: the ATP-hydrolytic V1 complex and the proton translocation V0 complex. The V1 complex consists of three catalytic AB heterodimers that form a heterohexamer, three peripheral stalks each consisting of EG heterodimers, one central rotor including subunits D and F, and the regulatory subunits C and H. The proton translocation complex V0 consists of the proton transport subunit a, a ring of proteolipid subunits c9c'', rotary subunit d, subunits e and f, and two accessory subunits.</text>
</comment>
<evidence type="ECO:0000256" key="1">
    <source>
        <dbReference type="ARBA" id="ARBA00006138"/>
    </source>
</evidence>
<protein>
    <recommendedName>
        <fullName evidence="5">V-type proton ATPase subunit C</fullName>
    </recommendedName>
</protein>
<evidence type="ECO:0000313" key="7">
    <source>
        <dbReference type="Proteomes" id="UP000681720"/>
    </source>
</evidence>
<keyword evidence="2 5" id="KW-0813">Transport</keyword>
<accession>A0A8S3DNL1</accession>
<evidence type="ECO:0000256" key="4">
    <source>
        <dbReference type="ARBA" id="ARBA00023065"/>
    </source>
</evidence>
<dbReference type="GO" id="GO:0046961">
    <property type="term" value="F:proton-transporting ATPase activity, rotational mechanism"/>
    <property type="evidence" value="ECO:0007669"/>
    <property type="project" value="InterPro"/>
</dbReference>
<dbReference type="Proteomes" id="UP000681720">
    <property type="component" value="Unassembled WGS sequence"/>
</dbReference>
<dbReference type="PANTHER" id="PTHR10137">
    <property type="entry name" value="V-TYPE PROTON ATPASE SUBUNIT C"/>
    <property type="match status" value="1"/>
</dbReference>
<evidence type="ECO:0000256" key="2">
    <source>
        <dbReference type="ARBA" id="ARBA00022448"/>
    </source>
</evidence>
<keyword evidence="3 5" id="KW-0375">Hydrogen ion transport</keyword>
<dbReference type="PANTHER" id="PTHR10137:SF0">
    <property type="entry name" value="V-TYPE PROTON ATPASE SUBUNIT C"/>
    <property type="match status" value="1"/>
</dbReference>
<name>A0A8S3DNL1_9BILA</name>
<sequence length="92" mass="10970">MLQAILYDLLDDQYFLKFGLPVNFIAIVIQPTRKSTKRLRDALDQLFGYLDQSDRSKQEEPMDIPGVFSSQQEYYPYVYFKLDLDYIDMNKK</sequence>
<reference evidence="6" key="1">
    <citation type="submission" date="2021-02" db="EMBL/GenBank/DDBJ databases">
        <authorList>
            <person name="Nowell W R."/>
        </authorList>
    </citation>
    <scope>NUCLEOTIDE SEQUENCE</scope>
</reference>
<dbReference type="Gene3D" id="3.30.70.1180">
    <property type="entry name" value="Vacuolar atp synthase subunit c, domain 1"/>
    <property type="match status" value="1"/>
</dbReference>
<evidence type="ECO:0000313" key="6">
    <source>
        <dbReference type="EMBL" id="CAF5017139.1"/>
    </source>
</evidence>
<dbReference type="GO" id="GO:0000221">
    <property type="term" value="C:vacuolar proton-transporting V-type ATPase, V1 domain"/>
    <property type="evidence" value="ECO:0007669"/>
    <property type="project" value="TreeGrafter"/>
</dbReference>
<organism evidence="6 7">
    <name type="scientific">Rotaria magnacalcarata</name>
    <dbReference type="NCBI Taxonomy" id="392030"/>
    <lineage>
        <taxon>Eukaryota</taxon>
        <taxon>Metazoa</taxon>
        <taxon>Spiralia</taxon>
        <taxon>Gnathifera</taxon>
        <taxon>Rotifera</taxon>
        <taxon>Eurotatoria</taxon>
        <taxon>Bdelloidea</taxon>
        <taxon>Philodinida</taxon>
        <taxon>Philodinidae</taxon>
        <taxon>Rotaria</taxon>
    </lineage>
</organism>